<evidence type="ECO:0000256" key="1">
    <source>
        <dbReference type="SAM" id="SignalP"/>
    </source>
</evidence>
<evidence type="ECO:0008006" key="3">
    <source>
        <dbReference type="Google" id="ProtNLM"/>
    </source>
</evidence>
<accession>A0AA49GPU5</accession>
<evidence type="ECO:0000313" key="2">
    <source>
        <dbReference type="EMBL" id="WKN38795.1"/>
    </source>
</evidence>
<protein>
    <recommendedName>
        <fullName evidence="3">Outer membrane protein beta-barrel domain-containing protein</fullName>
    </recommendedName>
</protein>
<name>A0AA49GPU5_9BACT</name>
<organism evidence="2">
    <name type="scientific">Roseihalotalea indica</name>
    <dbReference type="NCBI Taxonomy" id="2867963"/>
    <lineage>
        <taxon>Bacteria</taxon>
        <taxon>Pseudomonadati</taxon>
        <taxon>Bacteroidota</taxon>
        <taxon>Cytophagia</taxon>
        <taxon>Cytophagales</taxon>
        <taxon>Catalimonadaceae</taxon>
        <taxon>Roseihalotalea</taxon>
    </lineage>
</organism>
<dbReference type="AlphaFoldDB" id="A0AA49GPU5"/>
<gene>
    <name evidence="2" type="ORF">K4G66_08775</name>
</gene>
<reference evidence="2" key="2">
    <citation type="journal article" date="2024" name="Antonie Van Leeuwenhoek">
        <title>Roseihalotalea indica gen. nov., sp. nov., a halophilic Bacteroidetes from mesopelagic Southwest Indian Ocean with higher carbohydrate metabolic potential.</title>
        <authorList>
            <person name="Chen B."/>
            <person name="Zhang M."/>
            <person name="Lin D."/>
            <person name="Ye J."/>
            <person name="Tang K."/>
        </authorList>
    </citation>
    <scope>NUCLEOTIDE SEQUENCE</scope>
    <source>
        <strain evidence="2">TK19036</strain>
    </source>
</reference>
<sequence>MRKVFIACVLSLTVSSLVAQSQGDIKLGVGLSFLGTGDMLVGKLEGEVTRKWNRIFSKSLALGIGYGDNRLYYRPTIDYHTSHQQTFTTHLDGNVFVSPFGNNGRYNFKLGTGLSLMFVADSPWGKNDRWQEERVSLGLNMIVEQEVTVAKRYLIGLKTMIQPYLNGDIASTLLLKFGRKL</sequence>
<proteinExistence type="predicted"/>
<reference evidence="2" key="1">
    <citation type="journal article" date="2023" name="Comput. Struct. Biotechnol. J.">
        <title>Discovery of a novel marine Bacteroidetes with a rich repertoire of carbohydrate-active enzymes.</title>
        <authorList>
            <person name="Chen B."/>
            <person name="Liu G."/>
            <person name="Chen Q."/>
            <person name="Wang H."/>
            <person name="Liu L."/>
            <person name="Tang K."/>
        </authorList>
    </citation>
    <scope>NUCLEOTIDE SEQUENCE</scope>
    <source>
        <strain evidence="2">TK19036</strain>
    </source>
</reference>
<feature type="signal peptide" evidence="1">
    <location>
        <begin position="1"/>
        <end position="19"/>
    </location>
</feature>
<feature type="chain" id="PRO_5041360993" description="Outer membrane protein beta-barrel domain-containing protein" evidence="1">
    <location>
        <begin position="20"/>
        <end position="181"/>
    </location>
</feature>
<keyword evidence="1" id="KW-0732">Signal</keyword>
<dbReference type="EMBL" id="CP120682">
    <property type="protein sequence ID" value="WKN38795.1"/>
    <property type="molecule type" value="Genomic_DNA"/>
</dbReference>